<proteinExistence type="predicted"/>
<dbReference type="EMBL" id="LJBN01000099">
    <property type="protein sequence ID" value="OOQ90172.1"/>
    <property type="molecule type" value="Genomic_DNA"/>
</dbReference>
<feature type="compositionally biased region" description="Polar residues" evidence="5">
    <location>
        <begin position="543"/>
        <end position="569"/>
    </location>
</feature>
<dbReference type="InterPro" id="IPR020846">
    <property type="entry name" value="MFS_dom"/>
</dbReference>
<comment type="caution">
    <text evidence="8">The sequence shown here is derived from an EMBL/GenBank/DDBJ whole genome shotgun (WGS) entry which is preliminary data.</text>
</comment>
<feature type="transmembrane region" description="Helical" evidence="6">
    <location>
        <begin position="322"/>
        <end position="343"/>
    </location>
</feature>
<dbReference type="GO" id="GO:0005886">
    <property type="term" value="C:plasma membrane"/>
    <property type="evidence" value="ECO:0007669"/>
    <property type="project" value="TreeGrafter"/>
</dbReference>
<dbReference type="PANTHER" id="PTHR23501:SF198">
    <property type="entry name" value="AZOLE RESISTANCE PROTEIN 1-RELATED"/>
    <property type="match status" value="1"/>
</dbReference>
<keyword evidence="3 6" id="KW-1133">Transmembrane helix</keyword>
<dbReference type="Gene3D" id="1.20.1720.10">
    <property type="entry name" value="Multidrug resistance protein D"/>
    <property type="match status" value="1"/>
</dbReference>
<accession>A0A1S9RXE8</accession>
<feature type="transmembrane region" description="Helical" evidence="6">
    <location>
        <begin position="90"/>
        <end position="108"/>
    </location>
</feature>
<feature type="transmembrane region" description="Helical" evidence="6">
    <location>
        <begin position="248"/>
        <end position="267"/>
    </location>
</feature>
<dbReference type="CDD" id="cd17502">
    <property type="entry name" value="MFS_Azr1_MDR_like"/>
    <property type="match status" value="1"/>
</dbReference>
<feature type="region of interest" description="Disordered" evidence="5">
    <location>
        <begin position="543"/>
        <end position="577"/>
    </location>
</feature>
<feature type="transmembrane region" description="Helical" evidence="6">
    <location>
        <begin position="443"/>
        <end position="464"/>
    </location>
</feature>
<dbReference type="SUPFAM" id="SSF103473">
    <property type="entry name" value="MFS general substrate transporter"/>
    <property type="match status" value="1"/>
</dbReference>
<gene>
    <name evidence="8" type="ORF">PEBR_05411</name>
</gene>
<feature type="transmembrane region" description="Helical" evidence="6">
    <location>
        <begin position="150"/>
        <end position="170"/>
    </location>
</feature>
<feature type="transmembrane region" description="Helical" evidence="6">
    <location>
        <begin position="176"/>
        <end position="196"/>
    </location>
</feature>
<protein>
    <submittedName>
        <fullName evidence="8">Putative efflux pump antibiotic resistance protein</fullName>
    </submittedName>
</protein>
<dbReference type="PANTHER" id="PTHR23501">
    <property type="entry name" value="MAJOR FACILITATOR SUPERFAMILY"/>
    <property type="match status" value="1"/>
</dbReference>
<dbReference type="PROSITE" id="PS50850">
    <property type="entry name" value="MFS"/>
    <property type="match status" value="1"/>
</dbReference>
<comment type="subcellular location">
    <subcellularLocation>
        <location evidence="1">Membrane</location>
        <topology evidence="1">Multi-pass membrane protein</topology>
    </subcellularLocation>
</comment>
<organism evidence="8 9">
    <name type="scientific">Penicillium brasilianum</name>
    <dbReference type="NCBI Taxonomy" id="104259"/>
    <lineage>
        <taxon>Eukaryota</taxon>
        <taxon>Fungi</taxon>
        <taxon>Dikarya</taxon>
        <taxon>Ascomycota</taxon>
        <taxon>Pezizomycotina</taxon>
        <taxon>Eurotiomycetes</taxon>
        <taxon>Eurotiomycetidae</taxon>
        <taxon>Eurotiales</taxon>
        <taxon>Aspergillaceae</taxon>
        <taxon>Penicillium</taxon>
    </lineage>
</organism>
<dbReference type="Gene3D" id="1.20.1250.20">
    <property type="entry name" value="MFS general substrate transporter like domains"/>
    <property type="match status" value="1"/>
</dbReference>
<keyword evidence="4 6" id="KW-0472">Membrane</keyword>
<feature type="domain" description="Major facilitator superfamily (MFS) profile" evidence="7">
    <location>
        <begin position="55"/>
        <end position="542"/>
    </location>
</feature>
<feature type="transmembrane region" description="Helical" evidence="6">
    <location>
        <begin position="520"/>
        <end position="539"/>
    </location>
</feature>
<feature type="transmembrane region" description="Helical" evidence="6">
    <location>
        <begin position="381"/>
        <end position="400"/>
    </location>
</feature>
<feature type="transmembrane region" description="Helical" evidence="6">
    <location>
        <begin position="412"/>
        <end position="431"/>
    </location>
</feature>
<evidence type="ECO:0000259" key="7">
    <source>
        <dbReference type="PROSITE" id="PS50850"/>
    </source>
</evidence>
<sequence>MNDGGPDREHVQTSDRSSTEYGRKSSHELKPPTSTHMSTKNESQEYPMTWEVALLTLGLFLALFCVCLDATILATAMPRITDQFHSLEDIGWYSSSYLVAMASVKMLWGKLYTFYPSKWIFLSGLMIFEVGSLVCAIAPSSLVLILGRCIAGLGSSSIDSGAIIIITTIVPLSKRAIYMSILGSVRGITAAAGPLLGGLLTDKISWRWCFYINLPCGFGTFICVFFFLSNKIKPSSYGLSAKEKLKRFDIIGSCLFIPGVVTLLVALQSGGTIYPWDNWRVILLFTLSGLLIIAFIISQAWIQDDALLPPRVMRNRNMIAALWYVSMSTAALYIIIYYLPVWFQAIKKSTAAQSGTMLLPTEVGIVVFALLGGLLVTRAGYYTPFLILSSMATSTGSGLLSSLQPNSGIGKWLGYQVLLSAGAGFGAQNALLVPQVALVPDDIVTGITVLTFAQILAGSVALAIGESIFQGRLNANLKAVTSTMKDPLELTGATVPWDQIPAGSVGAVLSAYNRSICQTFYLAVAMFALSFVGAIALEWKSIKSPQHTDSSTETSGDPTNLPEKSNTNDPGGPILSA</sequence>
<evidence type="ECO:0000256" key="5">
    <source>
        <dbReference type="SAM" id="MobiDB-lite"/>
    </source>
</evidence>
<feature type="compositionally biased region" description="Basic and acidic residues" evidence="5">
    <location>
        <begin position="1"/>
        <end position="30"/>
    </location>
</feature>
<reference evidence="9" key="1">
    <citation type="submission" date="2015-09" db="EMBL/GenBank/DDBJ databases">
        <authorList>
            <person name="Fill T.P."/>
            <person name="Baretta J.F."/>
            <person name="de Almeida L.G."/>
            <person name="Rocha M."/>
            <person name="de Souza D.H."/>
            <person name="Malavazi I."/>
            <person name="Cerdeira L.T."/>
            <person name="Hong H."/>
            <person name="Samborskyy M."/>
            <person name="de Vasconcelos A.T."/>
            <person name="Leadlay P."/>
            <person name="Rodrigues-Filho E."/>
        </authorList>
    </citation>
    <scope>NUCLEOTIDE SEQUENCE [LARGE SCALE GENOMIC DNA]</scope>
    <source>
        <strain evidence="9">LaBioMMi 136</strain>
    </source>
</reference>
<keyword evidence="2 6" id="KW-0812">Transmembrane</keyword>
<evidence type="ECO:0000256" key="4">
    <source>
        <dbReference type="ARBA" id="ARBA00023136"/>
    </source>
</evidence>
<evidence type="ECO:0000313" key="9">
    <source>
        <dbReference type="Proteomes" id="UP000190744"/>
    </source>
</evidence>
<evidence type="ECO:0000256" key="2">
    <source>
        <dbReference type="ARBA" id="ARBA00022692"/>
    </source>
</evidence>
<evidence type="ECO:0000256" key="6">
    <source>
        <dbReference type="SAM" id="Phobius"/>
    </source>
</evidence>
<dbReference type="PRINTS" id="PR01036">
    <property type="entry name" value="TCRTETB"/>
</dbReference>
<dbReference type="InterPro" id="IPR036259">
    <property type="entry name" value="MFS_trans_sf"/>
</dbReference>
<feature type="transmembrane region" description="Helical" evidence="6">
    <location>
        <begin position="279"/>
        <end position="302"/>
    </location>
</feature>
<name>A0A1S9RXE8_PENBI</name>
<feature type="region of interest" description="Disordered" evidence="5">
    <location>
        <begin position="1"/>
        <end position="42"/>
    </location>
</feature>
<dbReference type="Pfam" id="PF07690">
    <property type="entry name" value="MFS_1"/>
    <property type="match status" value="1"/>
</dbReference>
<feature type="transmembrane region" description="Helical" evidence="6">
    <location>
        <begin position="208"/>
        <end position="228"/>
    </location>
</feature>
<dbReference type="Proteomes" id="UP000190744">
    <property type="component" value="Unassembled WGS sequence"/>
</dbReference>
<evidence type="ECO:0000313" key="8">
    <source>
        <dbReference type="EMBL" id="OOQ90172.1"/>
    </source>
</evidence>
<evidence type="ECO:0000256" key="3">
    <source>
        <dbReference type="ARBA" id="ARBA00022989"/>
    </source>
</evidence>
<feature type="transmembrane region" description="Helical" evidence="6">
    <location>
        <begin position="52"/>
        <end position="78"/>
    </location>
</feature>
<feature type="transmembrane region" description="Helical" evidence="6">
    <location>
        <begin position="120"/>
        <end position="138"/>
    </location>
</feature>
<evidence type="ECO:0000256" key="1">
    <source>
        <dbReference type="ARBA" id="ARBA00004141"/>
    </source>
</evidence>
<feature type="transmembrane region" description="Helical" evidence="6">
    <location>
        <begin position="355"/>
        <end position="375"/>
    </location>
</feature>
<dbReference type="GO" id="GO:0022857">
    <property type="term" value="F:transmembrane transporter activity"/>
    <property type="evidence" value="ECO:0007669"/>
    <property type="project" value="InterPro"/>
</dbReference>
<dbReference type="AlphaFoldDB" id="A0A1S9RXE8"/>
<dbReference type="InterPro" id="IPR011701">
    <property type="entry name" value="MFS"/>
</dbReference>
<feature type="compositionally biased region" description="Polar residues" evidence="5">
    <location>
        <begin position="32"/>
        <end position="42"/>
    </location>
</feature>